<evidence type="ECO:0000313" key="5">
    <source>
        <dbReference type="Proteomes" id="UP000670776"/>
    </source>
</evidence>
<dbReference type="PROSITE" id="PS51736">
    <property type="entry name" value="RECOMBINASES_3"/>
    <property type="match status" value="1"/>
</dbReference>
<evidence type="ECO:0000259" key="3">
    <source>
        <dbReference type="PROSITE" id="PS51737"/>
    </source>
</evidence>
<name>A0ABS4BXV9_9FLAO</name>
<comment type="caution">
    <text evidence="4">The sequence shown here is derived from an EMBL/GenBank/DDBJ whole genome shotgun (WGS) entry which is preliminary data.</text>
</comment>
<proteinExistence type="predicted"/>
<dbReference type="Gene3D" id="3.40.50.1390">
    <property type="entry name" value="Resolvase, N-terminal catalytic domain"/>
    <property type="match status" value="1"/>
</dbReference>
<dbReference type="Proteomes" id="UP000670776">
    <property type="component" value="Unassembled WGS sequence"/>
</dbReference>
<keyword evidence="1" id="KW-0175">Coiled coil</keyword>
<dbReference type="InterPro" id="IPR006119">
    <property type="entry name" value="Resolv_N"/>
</dbReference>
<dbReference type="InterPro" id="IPR011109">
    <property type="entry name" value="DNA_bind_recombinase_dom"/>
</dbReference>
<dbReference type="Pfam" id="PF13408">
    <property type="entry name" value="Zn_ribbon_recom"/>
    <property type="match status" value="1"/>
</dbReference>
<dbReference type="Pfam" id="PF07508">
    <property type="entry name" value="Recombinase"/>
    <property type="match status" value="1"/>
</dbReference>
<dbReference type="SUPFAM" id="SSF53041">
    <property type="entry name" value="Resolvase-like"/>
    <property type="match status" value="1"/>
</dbReference>
<dbReference type="Gene3D" id="3.90.1750.20">
    <property type="entry name" value="Putative Large Serine Recombinase, Chain B, Domain 2"/>
    <property type="match status" value="1"/>
</dbReference>
<evidence type="ECO:0000313" key="4">
    <source>
        <dbReference type="EMBL" id="MBP0904872.1"/>
    </source>
</evidence>
<dbReference type="CDD" id="cd00338">
    <property type="entry name" value="Ser_Recombinase"/>
    <property type="match status" value="1"/>
</dbReference>
<feature type="domain" description="Resolvase/invertase-type recombinase catalytic" evidence="2">
    <location>
        <begin position="1"/>
        <end position="151"/>
    </location>
</feature>
<organism evidence="4 5">
    <name type="scientific">Mariniflexile gromovii</name>
    <dbReference type="NCBI Taxonomy" id="362523"/>
    <lineage>
        <taxon>Bacteria</taxon>
        <taxon>Pseudomonadati</taxon>
        <taxon>Bacteroidota</taxon>
        <taxon>Flavobacteriia</taxon>
        <taxon>Flavobacteriales</taxon>
        <taxon>Flavobacteriaceae</taxon>
        <taxon>Mariniflexile</taxon>
    </lineage>
</organism>
<dbReference type="PANTHER" id="PTHR30461">
    <property type="entry name" value="DNA-INVERTASE FROM LAMBDOID PROPHAGE"/>
    <property type="match status" value="1"/>
</dbReference>
<sequence length="564" mass="66083">MLAVYSRISQLKEEGKDRSINDQKELGETKAKELNLQFKHYTDEGISGAGDTIEDRPALSQLLEDIISKQITAVFVIDESRLSRNPKTKYIIIDLFKDYNIITHSHIDGILDYSNPDTEFISEIKAVIHKRQVTETKIKLKLSLKRAVKEGKATNPVLKYGYKKDDNGFIAIDEEEAEIVKLMFKLSLKGIGTNKIAEALNDDGVPTRYAKTAKGSLTTHNKLTGITTKKQKKDVKWQQNTVRQIIKSTWYYGKRLYQGEYYDVPPILDKKYWQKVNDNLTANKTYSGKYTHKWLLKGLLKCECGCNMYGHYYEVKRENVYRCSSKRAKTKTTTNICKTRSINRPSIYHFIWNRFFVDKHLSNLVLKHFKNTDEKEMIDKLNNKLNELNHLISSIAGERKKTITLTIKGFITDEESERELKRIRTEQNDIETQILNLKEQIKTYENKLSSSKDISNELLEYKNKTSFNDKHYILNKYIKQIVVTDENRKYKFRTIEVYFNIPNIEPEVYLIDNGYNYALEPFEETLIPISEKFNDYSQNEINEMGRNTSRKFKEKMKNIIQERN</sequence>
<dbReference type="InterPro" id="IPR036162">
    <property type="entry name" value="Resolvase-like_N_sf"/>
</dbReference>
<feature type="coiled-coil region" evidence="1">
    <location>
        <begin position="371"/>
        <end position="454"/>
    </location>
</feature>
<reference evidence="4 5" key="1">
    <citation type="submission" date="2021-04" db="EMBL/GenBank/DDBJ databases">
        <title>Mariniflexile gromovii gen. nov., sp. nov., a gliding bacterium isolated from the sea urchin Strongylocentrotus intermedius.</title>
        <authorList>
            <person name="Ko S."/>
            <person name="Le V."/>
            <person name="Ahn C.-Y."/>
            <person name="Oh H.-M."/>
        </authorList>
    </citation>
    <scope>NUCLEOTIDE SEQUENCE [LARGE SCALE GENOMIC DNA]</scope>
    <source>
        <strain evidence="4 5">KCTC 12570</strain>
    </source>
</reference>
<protein>
    <submittedName>
        <fullName evidence="4">Recombinase family protein</fullName>
    </submittedName>
</protein>
<dbReference type="InterPro" id="IPR038109">
    <property type="entry name" value="DNA_bind_recomb_sf"/>
</dbReference>
<dbReference type="InterPro" id="IPR025827">
    <property type="entry name" value="Zn_ribbon_recom_dom"/>
</dbReference>
<dbReference type="PROSITE" id="PS51737">
    <property type="entry name" value="RECOMBINASE_DNA_BIND"/>
    <property type="match status" value="1"/>
</dbReference>
<evidence type="ECO:0000256" key="1">
    <source>
        <dbReference type="SAM" id="Coils"/>
    </source>
</evidence>
<dbReference type="RefSeq" id="WP_209655764.1">
    <property type="nucleotide sequence ID" value="NZ_JAGJCB010000014.1"/>
</dbReference>
<keyword evidence="5" id="KW-1185">Reference proteome</keyword>
<evidence type="ECO:0000259" key="2">
    <source>
        <dbReference type="PROSITE" id="PS51736"/>
    </source>
</evidence>
<dbReference type="SMART" id="SM00857">
    <property type="entry name" value="Resolvase"/>
    <property type="match status" value="1"/>
</dbReference>
<accession>A0ABS4BXV9</accession>
<gene>
    <name evidence="4" type="ORF">J8H85_13605</name>
</gene>
<dbReference type="Pfam" id="PF00239">
    <property type="entry name" value="Resolvase"/>
    <property type="match status" value="1"/>
</dbReference>
<dbReference type="EMBL" id="JAGJCB010000014">
    <property type="protein sequence ID" value="MBP0904872.1"/>
    <property type="molecule type" value="Genomic_DNA"/>
</dbReference>
<dbReference type="PANTHER" id="PTHR30461:SF23">
    <property type="entry name" value="DNA RECOMBINASE-RELATED"/>
    <property type="match status" value="1"/>
</dbReference>
<dbReference type="InterPro" id="IPR050639">
    <property type="entry name" value="SSR_resolvase"/>
</dbReference>
<feature type="domain" description="Recombinase" evidence="3">
    <location>
        <begin position="159"/>
        <end position="286"/>
    </location>
</feature>